<dbReference type="InterPro" id="IPR050317">
    <property type="entry name" value="Plant_Fungal_Acyltransferase"/>
</dbReference>
<dbReference type="GO" id="GO:0016746">
    <property type="term" value="F:acyltransferase activity"/>
    <property type="evidence" value="ECO:0007669"/>
    <property type="project" value="UniProtKB-KW"/>
</dbReference>
<comment type="similarity">
    <text evidence="1">Belongs to the plant acyltransferase family.</text>
</comment>
<reference evidence="2 3" key="1">
    <citation type="submission" date="2024-06" db="EMBL/GenBank/DDBJ databases">
        <title>A chromosome level genome sequence of Diviner's sage (Salvia divinorum).</title>
        <authorList>
            <person name="Ford S.A."/>
            <person name="Ro D.-K."/>
            <person name="Ness R.W."/>
            <person name="Phillips M.A."/>
        </authorList>
    </citation>
    <scope>NUCLEOTIDE SEQUENCE [LARGE SCALE GENOMIC DNA]</scope>
    <source>
        <strain evidence="2">SAF-2024a</strain>
        <tissue evidence="2">Leaf</tissue>
    </source>
</reference>
<dbReference type="EC" id="2.3.1.1" evidence="2"/>
<keyword evidence="3" id="KW-1185">Reference proteome</keyword>
<dbReference type="Proteomes" id="UP001567538">
    <property type="component" value="Unassembled WGS sequence"/>
</dbReference>
<accession>A0ABD1FUA1</accession>
<keyword evidence="2" id="KW-0808">Transferase</keyword>
<dbReference type="InterPro" id="IPR023213">
    <property type="entry name" value="CAT-like_dom_sf"/>
</dbReference>
<organism evidence="2 3">
    <name type="scientific">Salvia divinorum</name>
    <name type="common">Maria pastora</name>
    <name type="synonym">Diviner's sage</name>
    <dbReference type="NCBI Taxonomy" id="28513"/>
    <lineage>
        <taxon>Eukaryota</taxon>
        <taxon>Viridiplantae</taxon>
        <taxon>Streptophyta</taxon>
        <taxon>Embryophyta</taxon>
        <taxon>Tracheophyta</taxon>
        <taxon>Spermatophyta</taxon>
        <taxon>Magnoliopsida</taxon>
        <taxon>eudicotyledons</taxon>
        <taxon>Gunneridae</taxon>
        <taxon>Pentapetalae</taxon>
        <taxon>asterids</taxon>
        <taxon>lamiids</taxon>
        <taxon>Lamiales</taxon>
        <taxon>Lamiaceae</taxon>
        <taxon>Nepetoideae</taxon>
        <taxon>Mentheae</taxon>
        <taxon>Salviinae</taxon>
        <taxon>Salvia</taxon>
        <taxon>Salvia subgen. Calosphace</taxon>
    </lineage>
</organism>
<dbReference type="Pfam" id="PF02458">
    <property type="entry name" value="Transferase"/>
    <property type="match status" value="1"/>
</dbReference>
<dbReference type="PANTHER" id="PTHR31642">
    <property type="entry name" value="TRICHOTHECENE 3-O-ACETYLTRANSFERASE"/>
    <property type="match status" value="1"/>
</dbReference>
<proteinExistence type="inferred from homology"/>
<sequence>MTSLSPIPTYEDLKIIFQEYSLVSPSQKTPRKSIYLSNIDQILNYNIPTAHFFKRSPDFPHENVARKLKIALQKVLVPYDFMAGRLELNLQTGRLEVDCNGAGVGFVVASSEFSLEEVGDHLIHPNLGYRQLAIEKLESLGHEVDQPLCVFQITSFKCGGFAIGMSTNHIILDGMGAKAFMENLASQAFDDGPLAVVPCNDRRLLAARSPPQVVFPHPEYLALDLPTGESSGPPVYDCGREKLNFRIFKLSPTIISNMKAKAKSTINKSAKISTFKVAAALMWRCHAFSGDIRHERDEKSTILTSINLRSRVIPNLPPSYSGNGVLPIGISTTFEDLENGSFSTIVELISNRLDDMTEEYAKSAFDWLEVHRGVPHGDYLIASWLGLGFDEVEYPWGKPIYCCPIVNHRKDICWVFRDVIDDGIAVMVALPAEEMVRFETLFYEFFR</sequence>
<protein>
    <submittedName>
        <fullName evidence="2">Amino-acid N-acetyltransferase</fullName>
        <ecNumber evidence="2">2.3.1.1</ecNumber>
    </submittedName>
</protein>
<keyword evidence="2" id="KW-0012">Acyltransferase</keyword>
<gene>
    <name evidence="2" type="ORF">AAHA92_28192</name>
</gene>
<comment type="caution">
    <text evidence="2">The sequence shown here is derived from an EMBL/GenBank/DDBJ whole genome shotgun (WGS) entry which is preliminary data.</text>
</comment>
<evidence type="ECO:0000313" key="3">
    <source>
        <dbReference type="Proteomes" id="UP001567538"/>
    </source>
</evidence>
<name>A0ABD1FUA1_SALDI</name>
<dbReference type="Gene3D" id="3.30.559.10">
    <property type="entry name" value="Chloramphenicol acetyltransferase-like domain"/>
    <property type="match status" value="2"/>
</dbReference>
<dbReference type="PANTHER" id="PTHR31642:SF189">
    <property type="entry name" value="ACYLTRANSFERASE GLAUCE"/>
    <property type="match status" value="1"/>
</dbReference>
<evidence type="ECO:0000256" key="1">
    <source>
        <dbReference type="ARBA" id="ARBA00009861"/>
    </source>
</evidence>
<evidence type="ECO:0000313" key="2">
    <source>
        <dbReference type="EMBL" id="KAL1535414.1"/>
    </source>
</evidence>
<dbReference type="EMBL" id="JBEAFC010000011">
    <property type="protein sequence ID" value="KAL1535414.1"/>
    <property type="molecule type" value="Genomic_DNA"/>
</dbReference>
<dbReference type="AlphaFoldDB" id="A0ABD1FUA1"/>